<keyword evidence="2" id="KW-1133">Transmembrane helix</keyword>
<feature type="compositionally biased region" description="Basic residues" evidence="1">
    <location>
        <begin position="143"/>
        <end position="161"/>
    </location>
</feature>
<protein>
    <submittedName>
        <fullName evidence="4">Uncharacterized protein DDB_G0283697-like isoform X2</fullName>
    </submittedName>
</protein>
<dbReference type="GeneID" id="102807832"/>
<dbReference type="RefSeq" id="XP_006815485.1">
    <property type="nucleotide sequence ID" value="XM_006815422.1"/>
</dbReference>
<keyword evidence="2" id="KW-0472">Membrane</keyword>
<dbReference type="Proteomes" id="UP000694865">
    <property type="component" value="Unplaced"/>
</dbReference>
<feature type="region of interest" description="Disordered" evidence="1">
    <location>
        <begin position="114"/>
        <end position="234"/>
    </location>
</feature>
<evidence type="ECO:0000256" key="1">
    <source>
        <dbReference type="SAM" id="MobiDB-lite"/>
    </source>
</evidence>
<reference evidence="4" key="1">
    <citation type="submission" date="2025-08" db="UniProtKB">
        <authorList>
            <consortium name="RefSeq"/>
        </authorList>
    </citation>
    <scope>IDENTIFICATION</scope>
    <source>
        <tissue evidence="4">Testes</tissue>
    </source>
</reference>
<name>A0ABM0M644_SACKO</name>
<feature type="region of interest" description="Disordered" evidence="1">
    <location>
        <begin position="58"/>
        <end position="88"/>
    </location>
</feature>
<feature type="transmembrane region" description="Helical" evidence="2">
    <location>
        <begin position="28"/>
        <end position="53"/>
    </location>
</feature>
<keyword evidence="3" id="KW-1185">Reference proteome</keyword>
<feature type="compositionally biased region" description="Basic and acidic residues" evidence="1">
    <location>
        <begin position="162"/>
        <end position="182"/>
    </location>
</feature>
<accession>A0ABM0M644</accession>
<evidence type="ECO:0000313" key="4">
    <source>
        <dbReference type="RefSeq" id="XP_006815485.1"/>
    </source>
</evidence>
<evidence type="ECO:0000256" key="2">
    <source>
        <dbReference type="SAM" id="Phobius"/>
    </source>
</evidence>
<gene>
    <name evidence="4" type="primary">LOC102807832</name>
</gene>
<feature type="compositionally biased region" description="Polar residues" evidence="1">
    <location>
        <begin position="65"/>
        <end position="75"/>
    </location>
</feature>
<proteinExistence type="predicted"/>
<keyword evidence="2" id="KW-0812">Transmembrane</keyword>
<organism evidence="3 4">
    <name type="scientific">Saccoglossus kowalevskii</name>
    <name type="common">Acorn worm</name>
    <dbReference type="NCBI Taxonomy" id="10224"/>
    <lineage>
        <taxon>Eukaryota</taxon>
        <taxon>Metazoa</taxon>
        <taxon>Hemichordata</taxon>
        <taxon>Enteropneusta</taxon>
        <taxon>Harrimaniidae</taxon>
        <taxon>Saccoglossus</taxon>
    </lineage>
</organism>
<evidence type="ECO:0000313" key="3">
    <source>
        <dbReference type="Proteomes" id="UP000694865"/>
    </source>
</evidence>
<sequence length="234" mass="26239">MGMGNRTAKIMGPEVVLFTPLKLELSTMVTIIGVIMFIIFIVTIVIVVIVCCCPKRRKKRDNPNRQDGYNLTEPDTGTRQRPTREEMEEDAYAANVNKRNDGIDYAQFQGGAEINSIRNDPVRTEVSRNSSKKTTFKDEKESSKKKKGSSKKKRGSSKKKIQNKDDTDHSDNDNKDDDDHGNDNTGYVPDVTYATPNKKGSLRSRASNEDNTFADDVESNNSNNQSAPRGHVLY</sequence>
<feature type="compositionally biased region" description="Basic and acidic residues" evidence="1">
    <location>
        <begin position="76"/>
        <end position="85"/>
    </location>
</feature>